<feature type="coiled-coil region" evidence="8">
    <location>
        <begin position="406"/>
        <end position="440"/>
    </location>
</feature>
<comment type="similarity">
    <text evidence="3">Belongs to the glycosyltransferase 1 family. Bacterial/plant glycogen synthase subfamily.</text>
</comment>
<dbReference type="EMBL" id="JALJOT010000011">
    <property type="protein sequence ID" value="KAK9905812.1"/>
    <property type="molecule type" value="Genomic_DNA"/>
</dbReference>
<keyword evidence="6" id="KW-0808">Transferase</keyword>
<sequence length="1191" mass="131262">MRDLCPASASGREVVSCNSWQPHRLSAHPRAPQRQQLRQCSTHRTTKCRSTTEVHEQQAAKTGAGGNGNGAAPDQATERELRRSASEARMAVAAKISAARALARKLCEEKEAAMAAARAAAEHSLDEEEIDRIRHSVEAATANAAKEAARADAFARAARRVEGGAPLLRDLDRLKAENSALQGLVLDLAANKAEAHAKLAQLKDKYEHLLRVPGVSTMDEILEEAAEDAEAAVESAQQHSSEDIVNVMTALAVAREQLHRKEKKQPRALAAAAVQEGRRCFTVPEDGIPVGDSGGTLYYNSAGIMPPGARPVVKSGIDRWERMLTLDMQPAQELRGMQGADWWCLDLQLSEDTFQVDYVVMDASSGVFDNNGGADYVLPLVGASTEQQVLQRRAAAHEAAERERLAELEAEEERIWQEKMEEAEKRAVEDREQYRQIRLEEMLKEATSIVDERRGPEIAALRTEPGRQGVFAWAGGPPRAGQRAVLAYNKAHGPLRHARDVVLHMSHDAWVEEEKQDIAMAPMSNEEVRRYGLQRDGCEWWAADVDVLPYALVVDWVLSDSAMAAWDNNGQQDFHSAIEGALSDEDYVSELYEAMLEEGREALERGMELAAQRTVRKAKVKAAAMRKRRALQRQVLYTRPVRPAAGEALTVFYNPDATVLRGRPEVWLRGSWNRWTHPECFLPQLMRPSLPGATGFLQDSVQVPADAWSMDMVFSDTGDLHGGFYDNNSGVDYHVPIRGSTVRQPPLRIAHVSVEMAPIAKVGGMGDVVTALARAVQEEGHEVEVVLPKYDIINYDEVRGLRLVKDFFYANVQTKVWAGEVEGVPTTFLEPTSGAFWVGCIYGRNDDAARFGFFCGAALEYLKLHSDIMPDIVHTHDWATAPVAFGDLGGATKAVFTIHNLNYGADLIGRAMGAAAACTTVSPTYAAEVSGHPAIAPHMDKFYGIRNGIDQDIWDPITDRFLPRSYSSADADAGKSAAKAELRSRMGLSGAEAPLVAVVTRLTHQKGIHLIKHAAWRTLERGAQFVLLGSAPDPRVQAEFNALAGEMARAYPDRARCWFSYDEPLSHLIYAGADILLVPSIFEPCGLTQMIAMRYGTIPVVRKTGGLNDTVFDVDDDMARASQQGMVCNGYNFEGTDPAGIDYALNRALTSWFSEREVWGALVAQVMEQDWSWSEPALDYIELYYKALKRT</sequence>
<evidence type="ECO:0000256" key="9">
    <source>
        <dbReference type="SAM" id="MobiDB-lite"/>
    </source>
</evidence>
<dbReference type="PROSITE" id="PS50008">
    <property type="entry name" value="PIPLC_Y_DOMAIN"/>
    <property type="match status" value="1"/>
</dbReference>
<dbReference type="CDD" id="cd03791">
    <property type="entry name" value="GT5_Glycogen_synthase_DULL1-like"/>
    <property type="match status" value="1"/>
</dbReference>
<evidence type="ECO:0000259" key="10">
    <source>
        <dbReference type="PROSITE" id="PS50008"/>
    </source>
</evidence>
<comment type="catalytic activity">
    <reaction evidence="1">
        <text>[(1-&gt;4)-alpha-D-glucosyl](n) + ADP-alpha-D-glucose = [(1-&gt;4)-alpha-D-glucosyl](n+1) + ADP + H(+)</text>
        <dbReference type="Rhea" id="RHEA:18189"/>
        <dbReference type="Rhea" id="RHEA-COMP:9584"/>
        <dbReference type="Rhea" id="RHEA-COMP:9587"/>
        <dbReference type="ChEBI" id="CHEBI:15378"/>
        <dbReference type="ChEBI" id="CHEBI:15444"/>
        <dbReference type="ChEBI" id="CHEBI:57498"/>
        <dbReference type="ChEBI" id="CHEBI:456216"/>
        <dbReference type="EC" id="2.4.1.21"/>
    </reaction>
</comment>
<dbReference type="Pfam" id="PF00534">
    <property type="entry name" value="Glycos_transf_1"/>
    <property type="match status" value="1"/>
</dbReference>
<keyword evidence="7" id="KW-0750">Starch biosynthesis</keyword>
<feature type="compositionally biased region" description="Polar residues" evidence="9">
    <location>
        <begin position="39"/>
        <end position="49"/>
    </location>
</feature>
<organism evidence="11 12">
    <name type="scientific">Coccomyxa subellipsoidea</name>
    <dbReference type="NCBI Taxonomy" id="248742"/>
    <lineage>
        <taxon>Eukaryota</taxon>
        <taxon>Viridiplantae</taxon>
        <taxon>Chlorophyta</taxon>
        <taxon>core chlorophytes</taxon>
        <taxon>Trebouxiophyceae</taxon>
        <taxon>Trebouxiophyceae incertae sedis</taxon>
        <taxon>Coccomyxaceae</taxon>
        <taxon>Coccomyxa</taxon>
    </lineage>
</organism>
<dbReference type="InterPro" id="IPR001711">
    <property type="entry name" value="PLipase_C_Pinositol-sp_Y"/>
</dbReference>
<evidence type="ECO:0000313" key="12">
    <source>
        <dbReference type="Proteomes" id="UP001491310"/>
    </source>
</evidence>
<dbReference type="SMART" id="SM01066">
    <property type="entry name" value="CBM_25"/>
    <property type="match status" value="2"/>
</dbReference>
<keyword evidence="5" id="KW-0328">Glycosyltransferase</keyword>
<evidence type="ECO:0000256" key="3">
    <source>
        <dbReference type="ARBA" id="ARBA00010281"/>
    </source>
</evidence>
<evidence type="ECO:0000313" key="11">
    <source>
        <dbReference type="EMBL" id="KAK9905812.1"/>
    </source>
</evidence>
<dbReference type="PANTHER" id="PTHR46083:SF5">
    <property type="entry name" value="STARCH SYNTHASE 3, CHLOROPLASTIC_AMYLOPLASTIC"/>
    <property type="match status" value="1"/>
</dbReference>
<evidence type="ECO:0000256" key="7">
    <source>
        <dbReference type="ARBA" id="ARBA00022922"/>
    </source>
</evidence>
<reference evidence="11 12" key="1">
    <citation type="journal article" date="2024" name="Nat. Commun.">
        <title>Phylogenomics reveals the evolutionary origins of lichenization in chlorophyte algae.</title>
        <authorList>
            <person name="Puginier C."/>
            <person name="Libourel C."/>
            <person name="Otte J."/>
            <person name="Skaloud P."/>
            <person name="Haon M."/>
            <person name="Grisel S."/>
            <person name="Petersen M."/>
            <person name="Berrin J.G."/>
            <person name="Delaux P.M."/>
            <person name="Dal Grande F."/>
            <person name="Keller J."/>
        </authorList>
    </citation>
    <scope>NUCLEOTIDE SEQUENCE [LARGE SCALE GENOMIC DNA]</scope>
    <source>
        <strain evidence="11 12">SAG 216-7</strain>
    </source>
</reference>
<evidence type="ECO:0000256" key="2">
    <source>
        <dbReference type="ARBA" id="ARBA00004727"/>
    </source>
</evidence>
<dbReference type="SUPFAM" id="SSF53756">
    <property type="entry name" value="UDP-Glycosyltransferase/glycogen phosphorylase"/>
    <property type="match status" value="1"/>
</dbReference>
<gene>
    <name evidence="11" type="ORF">WJX75_006752</name>
</gene>
<dbReference type="Proteomes" id="UP001491310">
    <property type="component" value="Unassembled WGS sequence"/>
</dbReference>
<keyword evidence="8" id="KW-0175">Coiled coil</keyword>
<dbReference type="InterPro" id="IPR011835">
    <property type="entry name" value="GS/SS"/>
</dbReference>
<evidence type="ECO:0000256" key="1">
    <source>
        <dbReference type="ARBA" id="ARBA00001478"/>
    </source>
</evidence>
<name>A0ABR2YI33_9CHLO</name>
<feature type="domain" description="PI-PLC Y-box" evidence="10">
    <location>
        <begin position="343"/>
        <end position="378"/>
    </location>
</feature>
<keyword evidence="12" id="KW-1185">Reference proteome</keyword>
<protein>
    <recommendedName>
        <fullName evidence="4">starch synthase</fullName>
        <ecNumber evidence="4">2.4.1.21</ecNumber>
    </recommendedName>
</protein>
<accession>A0ABR2YI33</accession>
<feature type="region of interest" description="Disordered" evidence="9">
    <location>
        <begin position="39"/>
        <end position="77"/>
    </location>
</feature>
<dbReference type="Pfam" id="PF08323">
    <property type="entry name" value="Glyco_transf_5"/>
    <property type="match status" value="1"/>
</dbReference>
<comment type="pathway">
    <text evidence="2">Glycan biosynthesis; starch biosynthesis.</text>
</comment>
<dbReference type="PANTHER" id="PTHR46083">
    <property type="match status" value="1"/>
</dbReference>
<dbReference type="HAMAP" id="MF_00484">
    <property type="entry name" value="Glycogen_synth"/>
    <property type="match status" value="1"/>
</dbReference>
<dbReference type="InterPro" id="IPR005085">
    <property type="entry name" value="CBM25"/>
</dbReference>
<evidence type="ECO:0000256" key="4">
    <source>
        <dbReference type="ARBA" id="ARBA00012588"/>
    </source>
</evidence>
<dbReference type="InterPro" id="IPR001296">
    <property type="entry name" value="Glyco_trans_1"/>
</dbReference>
<evidence type="ECO:0000256" key="8">
    <source>
        <dbReference type="SAM" id="Coils"/>
    </source>
</evidence>
<dbReference type="EC" id="2.4.1.21" evidence="4"/>
<proteinExistence type="inferred from homology"/>
<dbReference type="Pfam" id="PF16760">
    <property type="entry name" value="CBM53"/>
    <property type="match status" value="1"/>
</dbReference>
<comment type="caution">
    <text evidence="11">The sequence shown here is derived from an EMBL/GenBank/DDBJ whole genome shotgun (WGS) entry which is preliminary data.</text>
</comment>
<feature type="coiled-coil region" evidence="8">
    <location>
        <begin position="171"/>
        <end position="242"/>
    </location>
</feature>
<dbReference type="Gene3D" id="3.40.50.2000">
    <property type="entry name" value="Glycogen Phosphorylase B"/>
    <property type="match status" value="3"/>
</dbReference>
<evidence type="ECO:0000256" key="5">
    <source>
        <dbReference type="ARBA" id="ARBA00022676"/>
    </source>
</evidence>
<dbReference type="InterPro" id="IPR013534">
    <property type="entry name" value="Starch_synth_cat_dom"/>
</dbReference>
<evidence type="ECO:0000256" key="6">
    <source>
        <dbReference type="ARBA" id="ARBA00022679"/>
    </source>
</evidence>